<reference evidence="6" key="3">
    <citation type="submission" date="2015-06" db="UniProtKB">
        <authorList>
            <consortium name="EnsemblMetazoa"/>
        </authorList>
    </citation>
    <scope>IDENTIFICATION</scope>
</reference>
<dbReference type="Proteomes" id="UP000014760">
    <property type="component" value="Unassembled WGS sequence"/>
</dbReference>
<dbReference type="HOGENOM" id="CLU_774436_0_0_1"/>
<evidence type="ECO:0000259" key="4">
    <source>
        <dbReference type="PROSITE" id="PS50002"/>
    </source>
</evidence>
<sequence>MATGRAGTHIRLLYDFEYQSPDGCQVKFAAGEECLLLKKTNPEWWYVLKKKEKRPLYVPANYVEQVETSEKPKKRAPPVPPPKPKLPKPSMEEEVLRELDSIINHALDEEIPVGDEDDDTPFYDKVTGGKSVDKPSTPEPDYEQGRSEDSSPSVPPLHIGMRAGSETSGYKTDSRESLDSPIPPNGADMYEAPQYANLASLNAEVQADSLSPTDDQPNYANLSDVQHSIHSGSLPESAVKREASDPGTSSADTVSLRKPVQVNSFGTPVFLTSDVSAEEETRIPEGWKEQKLQDGDVTYTHDHSDEKVFFGVLGFQSLKIYQHQCSSLHLTSGNFMDVLERHLINLESNILKTFVEGD</sequence>
<feature type="domain" description="SH3" evidence="4">
    <location>
        <begin position="5"/>
        <end position="68"/>
    </location>
</feature>
<evidence type="ECO:0000256" key="3">
    <source>
        <dbReference type="SAM" id="MobiDB-lite"/>
    </source>
</evidence>
<proteinExistence type="predicted"/>
<keyword evidence="7" id="KW-1185">Reference proteome</keyword>
<reference evidence="5 7" key="2">
    <citation type="journal article" date="2013" name="Nature">
        <title>Insights into bilaterian evolution from three spiralian genomes.</title>
        <authorList>
            <person name="Simakov O."/>
            <person name="Marletaz F."/>
            <person name="Cho S.J."/>
            <person name="Edsinger-Gonzales E."/>
            <person name="Havlak P."/>
            <person name="Hellsten U."/>
            <person name="Kuo D.H."/>
            <person name="Larsson T."/>
            <person name="Lv J."/>
            <person name="Arendt D."/>
            <person name="Savage R."/>
            <person name="Osoegawa K."/>
            <person name="de Jong P."/>
            <person name="Grimwood J."/>
            <person name="Chapman J.A."/>
            <person name="Shapiro H."/>
            <person name="Aerts A."/>
            <person name="Otillar R.P."/>
            <person name="Terry A.Y."/>
            <person name="Boore J.L."/>
            <person name="Grigoriev I.V."/>
            <person name="Lindberg D.R."/>
            <person name="Seaver E.C."/>
            <person name="Weisblat D.A."/>
            <person name="Putnam N.H."/>
            <person name="Rokhsar D.S."/>
        </authorList>
    </citation>
    <scope>NUCLEOTIDE SEQUENCE</scope>
    <source>
        <strain evidence="5 7">I ESC-2004</strain>
    </source>
</reference>
<evidence type="ECO:0000313" key="5">
    <source>
        <dbReference type="EMBL" id="ELU18543.1"/>
    </source>
</evidence>
<protein>
    <recommendedName>
        <fullName evidence="4">SH3 domain-containing protein</fullName>
    </recommendedName>
</protein>
<feature type="compositionally biased region" description="Basic and acidic residues" evidence="3">
    <location>
        <begin position="90"/>
        <end position="100"/>
    </location>
</feature>
<dbReference type="EMBL" id="KB291862">
    <property type="protein sequence ID" value="ELU18543.1"/>
    <property type="molecule type" value="Genomic_DNA"/>
</dbReference>
<feature type="region of interest" description="Disordered" evidence="3">
    <location>
        <begin position="231"/>
        <end position="255"/>
    </location>
</feature>
<dbReference type="SUPFAM" id="SSF50044">
    <property type="entry name" value="SH3-domain"/>
    <property type="match status" value="1"/>
</dbReference>
<dbReference type="Pfam" id="PF00018">
    <property type="entry name" value="SH3_1"/>
    <property type="match status" value="1"/>
</dbReference>
<dbReference type="STRING" id="283909.R7VI67"/>
<feature type="compositionally biased region" description="Acidic residues" evidence="3">
    <location>
        <begin position="109"/>
        <end position="121"/>
    </location>
</feature>
<dbReference type="OrthoDB" id="6153556at2759"/>
<gene>
    <name evidence="5" type="ORF">CAPTEDRAFT_186976</name>
</gene>
<dbReference type="Gene3D" id="2.30.30.40">
    <property type="entry name" value="SH3 Domains"/>
    <property type="match status" value="1"/>
</dbReference>
<dbReference type="InterPro" id="IPR036028">
    <property type="entry name" value="SH3-like_dom_sf"/>
</dbReference>
<evidence type="ECO:0000313" key="6">
    <source>
        <dbReference type="EnsemblMetazoa" id="CapteP186976"/>
    </source>
</evidence>
<keyword evidence="1 2" id="KW-0728">SH3 domain</keyword>
<dbReference type="EMBL" id="AMQN01016241">
    <property type="status" value="NOT_ANNOTATED_CDS"/>
    <property type="molecule type" value="Genomic_DNA"/>
</dbReference>
<reference evidence="7" key="1">
    <citation type="submission" date="2012-12" db="EMBL/GenBank/DDBJ databases">
        <authorList>
            <person name="Hellsten U."/>
            <person name="Grimwood J."/>
            <person name="Chapman J.A."/>
            <person name="Shapiro H."/>
            <person name="Aerts A."/>
            <person name="Otillar R.P."/>
            <person name="Terry A.Y."/>
            <person name="Boore J.L."/>
            <person name="Simakov O."/>
            <person name="Marletaz F."/>
            <person name="Cho S.-J."/>
            <person name="Edsinger-Gonzales E."/>
            <person name="Havlak P."/>
            <person name="Kuo D.-H."/>
            <person name="Larsson T."/>
            <person name="Lv J."/>
            <person name="Arendt D."/>
            <person name="Savage R."/>
            <person name="Osoegawa K."/>
            <person name="de Jong P."/>
            <person name="Lindberg D.R."/>
            <person name="Seaver E.C."/>
            <person name="Weisblat D.A."/>
            <person name="Putnam N.H."/>
            <person name="Grigoriev I.V."/>
            <person name="Rokhsar D.S."/>
        </authorList>
    </citation>
    <scope>NUCLEOTIDE SEQUENCE</scope>
    <source>
        <strain evidence="7">I ESC-2004</strain>
    </source>
</reference>
<accession>R7VI67</accession>
<dbReference type="InterPro" id="IPR001452">
    <property type="entry name" value="SH3_domain"/>
</dbReference>
<organism evidence="5">
    <name type="scientific">Capitella teleta</name>
    <name type="common">Polychaete worm</name>
    <dbReference type="NCBI Taxonomy" id="283909"/>
    <lineage>
        <taxon>Eukaryota</taxon>
        <taxon>Metazoa</taxon>
        <taxon>Spiralia</taxon>
        <taxon>Lophotrochozoa</taxon>
        <taxon>Annelida</taxon>
        <taxon>Polychaeta</taxon>
        <taxon>Sedentaria</taxon>
        <taxon>Scolecida</taxon>
        <taxon>Capitellidae</taxon>
        <taxon>Capitella</taxon>
    </lineage>
</organism>
<evidence type="ECO:0000256" key="1">
    <source>
        <dbReference type="ARBA" id="ARBA00022443"/>
    </source>
</evidence>
<evidence type="ECO:0000313" key="7">
    <source>
        <dbReference type="Proteomes" id="UP000014760"/>
    </source>
</evidence>
<name>R7VI67_CAPTE</name>
<evidence type="ECO:0000256" key="2">
    <source>
        <dbReference type="PROSITE-ProRule" id="PRU00192"/>
    </source>
</evidence>
<dbReference type="OMA" id="PFSYDNR"/>
<dbReference type="EnsemblMetazoa" id="CapteT186976">
    <property type="protein sequence ID" value="CapteP186976"/>
    <property type="gene ID" value="CapteG186976"/>
</dbReference>
<dbReference type="SMART" id="SM00326">
    <property type="entry name" value="SH3"/>
    <property type="match status" value="1"/>
</dbReference>
<feature type="region of interest" description="Disordered" evidence="3">
    <location>
        <begin position="65"/>
        <end position="194"/>
    </location>
</feature>
<dbReference type="PROSITE" id="PS50002">
    <property type="entry name" value="SH3"/>
    <property type="match status" value="1"/>
</dbReference>
<dbReference type="AlphaFoldDB" id="R7VI67"/>